<protein>
    <submittedName>
        <fullName evidence="5">Uncharacterized protein</fullName>
    </submittedName>
</protein>
<evidence type="ECO:0000256" key="2">
    <source>
        <dbReference type="ARBA" id="ARBA00022525"/>
    </source>
</evidence>
<evidence type="ECO:0000313" key="6">
    <source>
        <dbReference type="Proteomes" id="UP001595075"/>
    </source>
</evidence>
<dbReference type="Pfam" id="PF06951">
    <property type="entry name" value="PLA2G12"/>
    <property type="match status" value="1"/>
</dbReference>
<feature type="region of interest" description="Disordered" evidence="3">
    <location>
        <begin position="613"/>
        <end position="637"/>
    </location>
</feature>
<reference evidence="5 6" key="1">
    <citation type="journal article" date="2024" name="Commun. Biol.">
        <title>Comparative genomic analysis of thermophilic fungi reveals convergent evolutionary adaptations and gene losses.</title>
        <authorList>
            <person name="Steindorff A.S."/>
            <person name="Aguilar-Pontes M.V."/>
            <person name="Robinson A.J."/>
            <person name="Andreopoulos B."/>
            <person name="LaButti K."/>
            <person name="Kuo A."/>
            <person name="Mondo S."/>
            <person name="Riley R."/>
            <person name="Otillar R."/>
            <person name="Haridas S."/>
            <person name="Lipzen A."/>
            <person name="Grimwood J."/>
            <person name="Schmutz J."/>
            <person name="Clum A."/>
            <person name="Reid I.D."/>
            <person name="Moisan M.C."/>
            <person name="Butler G."/>
            <person name="Nguyen T.T.M."/>
            <person name="Dewar K."/>
            <person name="Conant G."/>
            <person name="Drula E."/>
            <person name="Henrissat B."/>
            <person name="Hansel C."/>
            <person name="Singer S."/>
            <person name="Hutchinson M.I."/>
            <person name="de Vries R.P."/>
            <person name="Natvig D.O."/>
            <person name="Powell A.J."/>
            <person name="Tsang A."/>
            <person name="Grigoriev I.V."/>
        </authorList>
    </citation>
    <scope>NUCLEOTIDE SEQUENCE [LARGE SCALE GENOMIC DNA]</scope>
    <source>
        <strain evidence="5 6">CBS 494.80</strain>
    </source>
</reference>
<evidence type="ECO:0000313" key="5">
    <source>
        <dbReference type="EMBL" id="KAL2068681.1"/>
    </source>
</evidence>
<sequence length="637" mass="67808">MLPVLLPILVAPVVMAVATVTSRSSTSVITSSSRATSSTTSRPTSSPTIKGTPTPACNRDNCLRQVIQSASGAGNFCNTFTVTVNSAPTSIPPFVTQCSSSPARISSACSCLAQINSLSTMKPLPTSTPASVYAAPPVPSSYESCLVDPTAPDLTFRFIDPTTGIPVINNGGLAQKASVILDTIPEFNFQQTSTPGIYDLKVGDQFLAADLTGKAIFVPSSTGQKFVAANGNAYITSLFSYGCDGVLSIGIPGVVPYEFGYLDGDNQLYLQPVISQYNPPARTTSSRTARNELAKRLIDDATRLYIAQTHYRAQLQVSKPVVAPSPSFRVSGVTADRCPNVPTGLQAFVRADARPVQVNGCGSTGISTLVPNLIFKDCCDTHDMCYDDCSEQWKPCNDNFKNCNNMKCNEKYSDSSLLRWGCGNVADFYAWSVSGTTGTKAFYGSTSDRCECHCPAGQTTCNNQCITVTADPNNCGSCGNVCASGQCIQGQCYVAPTVAPPSSTDPCDPANFYYFSLGGNADGNNIPVSSESWNLVGSTVSQADKIDCCKKCYARPDCVRYFTQDLFRLSLRGKPVVFPSTCSIFYQIESQASMFSPAKDMCPLGGNDMKFLNAGQGTSQQHEPGPCARDPTNNINS</sequence>
<dbReference type="PROSITE" id="PS00118">
    <property type="entry name" value="PA2_HIS"/>
    <property type="match status" value="1"/>
</dbReference>
<dbReference type="InterPro" id="IPR010711">
    <property type="entry name" value="PLA2G12"/>
</dbReference>
<feature type="chain" id="PRO_5045752780" evidence="4">
    <location>
        <begin position="17"/>
        <end position="637"/>
    </location>
</feature>
<dbReference type="InterPro" id="IPR033113">
    <property type="entry name" value="PLA2_histidine"/>
</dbReference>
<evidence type="ECO:0000256" key="1">
    <source>
        <dbReference type="ARBA" id="ARBA00004613"/>
    </source>
</evidence>
<dbReference type="SUPFAM" id="SSF48619">
    <property type="entry name" value="Phospholipase A2, PLA2"/>
    <property type="match status" value="1"/>
</dbReference>
<keyword evidence="4" id="KW-0732">Signal</keyword>
<dbReference type="InterPro" id="IPR036444">
    <property type="entry name" value="PLipase_A2_dom_sf"/>
</dbReference>
<evidence type="ECO:0000256" key="4">
    <source>
        <dbReference type="SAM" id="SignalP"/>
    </source>
</evidence>
<accession>A0ABR4CFD8</accession>
<comment type="caution">
    <text evidence="5">The sequence shown here is derived from an EMBL/GenBank/DDBJ whole genome shotgun (WGS) entry which is preliminary data.</text>
</comment>
<feature type="region of interest" description="Disordered" evidence="3">
    <location>
        <begin position="28"/>
        <end position="54"/>
    </location>
</feature>
<evidence type="ECO:0000256" key="3">
    <source>
        <dbReference type="SAM" id="MobiDB-lite"/>
    </source>
</evidence>
<keyword evidence="6" id="KW-1185">Reference proteome</keyword>
<keyword evidence="2" id="KW-0964">Secreted</keyword>
<feature type="compositionally biased region" description="Low complexity" evidence="3">
    <location>
        <begin position="28"/>
        <end position="49"/>
    </location>
</feature>
<gene>
    <name evidence="5" type="ORF">VTL71DRAFT_15019</name>
</gene>
<proteinExistence type="predicted"/>
<name>A0ABR4CFD8_9HELO</name>
<comment type="subcellular location">
    <subcellularLocation>
        <location evidence="1">Secreted</location>
    </subcellularLocation>
</comment>
<dbReference type="Gene3D" id="1.20.90.10">
    <property type="entry name" value="Phospholipase A2 domain"/>
    <property type="match status" value="1"/>
</dbReference>
<dbReference type="PANTHER" id="PTHR12824">
    <property type="entry name" value="GROUP XII SECRETORY PHOSPHOLIPASE A2 FAMILY MEMBER"/>
    <property type="match status" value="1"/>
</dbReference>
<dbReference type="EMBL" id="JAZHXI010000008">
    <property type="protein sequence ID" value="KAL2068681.1"/>
    <property type="molecule type" value="Genomic_DNA"/>
</dbReference>
<dbReference type="PANTHER" id="PTHR12824:SF8">
    <property type="entry name" value="GXIVSPLA2, ISOFORM A"/>
    <property type="match status" value="1"/>
</dbReference>
<dbReference type="Proteomes" id="UP001595075">
    <property type="component" value="Unassembled WGS sequence"/>
</dbReference>
<organism evidence="5 6">
    <name type="scientific">Oculimacula yallundae</name>
    <dbReference type="NCBI Taxonomy" id="86028"/>
    <lineage>
        <taxon>Eukaryota</taxon>
        <taxon>Fungi</taxon>
        <taxon>Dikarya</taxon>
        <taxon>Ascomycota</taxon>
        <taxon>Pezizomycotina</taxon>
        <taxon>Leotiomycetes</taxon>
        <taxon>Helotiales</taxon>
        <taxon>Ploettnerulaceae</taxon>
        <taxon>Oculimacula</taxon>
    </lineage>
</organism>
<feature type="signal peptide" evidence="4">
    <location>
        <begin position="1"/>
        <end position="16"/>
    </location>
</feature>